<sequence>MASDICHLHIQDTKSSDAMYIPVSWIHVLYENYSNKQQNKQARVFSYCINRFVNC</sequence>
<proteinExistence type="predicted"/>
<organism evidence="1">
    <name type="scientific">Arundo donax</name>
    <name type="common">Giant reed</name>
    <name type="synonym">Donax arundinaceus</name>
    <dbReference type="NCBI Taxonomy" id="35708"/>
    <lineage>
        <taxon>Eukaryota</taxon>
        <taxon>Viridiplantae</taxon>
        <taxon>Streptophyta</taxon>
        <taxon>Embryophyta</taxon>
        <taxon>Tracheophyta</taxon>
        <taxon>Spermatophyta</taxon>
        <taxon>Magnoliopsida</taxon>
        <taxon>Liliopsida</taxon>
        <taxon>Poales</taxon>
        <taxon>Poaceae</taxon>
        <taxon>PACMAD clade</taxon>
        <taxon>Arundinoideae</taxon>
        <taxon>Arundineae</taxon>
        <taxon>Arundo</taxon>
    </lineage>
</organism>
<reference evidence="1" key="1">
    <citation type="submission" date="2014-09" db="EMBL/GenBank/DDBJ databases">
        <authorList>
            <person name="Magalhaes I.L.F."/>
            <person name="Oliveira U."/>
            <person name="Santos F.R."/>
            <person name="Vidigal T.H.D.A."/>
            <person name="Brescovit A.D."/>
            <person name="Santos A.J."/>
        </authorList>
    </citation>
    <scope>NUCLEOTIDE SEQUENCE</scope>
    <source>
        <tissue evidence="1">Shoot tissue taken approximately 20 cm above the soil surface</tissue>
    </source>
</reference>
<reference evidence="1" key="2">
    <citation type="journal article" date="2015" name="Data Brief">
        <title>Shoot transcriptome of the giant reed, Arundo donax.</title>
        <authorList>
            <person name="Barrero R.A."/>
            <person name="Guerrero F.D."/>
            <person name="Moolhuijzen P."/>
            <person name="Goolsby J.A."/>
            <person name="Tidwell J."/>
            <person name="Bellgard S.E."/>
            <person name="Bellgard M.I."/>
        </authorList>
    </citation>
    <scope>NUCLEOTIDE SEQUENCE</scope>
    <source>
        <tissue evidence="1">Shoot tissue taken approximately 20 cm above the soil surface</tissue>
    </source>
</reference>
<dbReference type="EMBL" id="GBRH01173956">
    <property type="protein sequence ID" value="JAE23940.1"/>
    <property type="molecule type" value="Transcribed_RNA"/>
</dbReference>
<dbReference type="AlphaFoldDB" id="A0A0A9GFR9"/>
<evidence type="ECO:0000313" key="1">
    <source>
        <dbReference type="EMBL" id="JAE23940.1"/>
    </source>
</evidence>
<name>A0A0A9GFR9_ARUDO</name>
<accession>A0A0A9GFR9</accession>
<protein>
    <submittedName>
        <fullName evidence="1">Uncharacterized protein</fullName>
    </submittedName>
</protein>